<dbReference type="Gene3D" id="3.40.980.10">
    <property type="entry name" value="MoaB/Mog-like domain"/>
    <property type="match status" value="1"/>
</dbReference>
<dbReference type="SUPFAM" id="SSF53218">
    <property type="entry name" value="Molybdenum cofactor biosynthesis proteins"/>
    <property type="match status" value="1"/>
</dbReference>
<dbReference type="CDD" id="cd23948">
    <property type="entry name" value="FAD_synthase"/>
    <property type="match status" value="1"/>
</dbReference>
<dbReference type="Pfam" id="PF13041">
    <property type="entry name" value="PPR_2"/>
    <property type="match status" value="3"/>
</dbReference>
<dbReference type="Pfam" id="PF24102">
    <property type="entry name" value="FLAD1_M"/>
    <property type="match status" value="1"/>
</dbReference>
<comment type="caution">
    <text evidence="5">The sequence shown here is derived from an EMBL/GenBank/DDBJ whole genome shotgun (WGS) entry which is preliminary data.</text>
</comment>
<protein>
    <recommendedName>
        <fullName evidence="4">MoaB/Mog domain-containing protein</fullName>
    </recommendedName>
</protein>
<dbReference type="SMART" id="SM00852">
    <property type="entry name" value="MoCF_biosynth"/>
    <property type="match status" value="1"/>
</dbReference>
<dbReference type="FunFam" id="3.40.50.620:FF:000135">
    <property type="entry name" value="Phosphoadenosine phosphosulfate reductase family protein"/>
    <property type="match status" value="1"/>
</dbReference>
<feature type="repeat" description="PPR" evidence="3">
    <location>
        <begin position="200"/>
        <end position="234"/>
    </location>
</feature>
<sequence>MDWKASLQAWLCPRRIQFRYLTMYPMKRFLRGNSSLVTLLQSCKSFNQALQVHAQMVLNGLCDDIFTLSRLISSFALLGSEDGLIHSRNLFSQIDNPNVFIWNTMMRGYSRSNSPHEALLLYMSMLSKGIESPNNFTYPFVLNSCARLSSRKPGYQVHCHVIQFGFEFDLYIRNALIHLYSVFGHINDARKVFERSLVRDIVSYNTMINGYTQVKQPCAALWLFREMQDSDIRPDGFTLVALLSACSVLNDPRIGKWIHALVYKYLVYIDSNMLLNSAVIDMYAKCGLMNMAERVFSTMRTKNTAAWSCMVSGYTRVGEVETARRLFDQMEQRDVVSWTAMISGYSQAGQFTEALELFGQMEYMSIQPDEVTLVAVFSACAGLGALDFGKRVLRKYIENVRLGRNVFLTTALIDMYAKCGSIESALDVFNRIPNDLKTVSLFNSTVSGLAQHGLGKTAIAIFREMESMGPRPDGVTFVGILCACSHSGLVDEGKELFESMLNVYGIKPEMEHYGCMVDLLARDGCLDEAYDLIQSMPHEANSVIWRALLGACRIHGNAEMGEIAGQKLLELEPDHGARYVLLSNMLANTNQWEGAGRVRKLMEDRGIQKPPGWSYIEFNGTLHRFLASEKSHPQAKQIELMLKDMIMKLKCGGYVTNTSQVVFDVDEEEKETVVAHHSEKLALAFGLINFSPEETIRIIKNLRICRDCHSSFKLLSKIYGREIMVRDSIRQSILRYMEIDKAIRESGDQRLKTKYNNAIYVIQRALALYSIEEVAFSFNGGKDSTVLLHLLRAGYFLHKGEQSCSNGGLTDFPVRTIYFESSSAFTEINSFTYDIASLYGLQLDIIRTDFKSGLEALLKAKPIRAIFLGVRIGDPTAVGQEQFSPSSPGWPPFMRVNPILDWSYRDVWAFILTCKVQYCSLYDQGYTSIGSIHDTVPNALLCISDSSSSKEKFKPAYLLSDGRLERAGRVKKTSPSVRGRSPTVANGMDIVDSKKHGMLTASVIAVGDEILSGTVEDQLGPSLCKKLHSIGWSVTQTAVVRNDVDSVAEEVERRKSANNMVFIYGGVGPLHSDVTSAGVAKAFGVRLAPDEEFEEYLRHFIGDHCTGDRNEMAQLPEGITELFHHEQLPVPLIKCQNVIILAATNVTELDKEWTCLLELLGSSDSLALMEPFTSKSLSTNLPDIEVAQPLSKLCLEFPDLHIGSYRKSRQGILVISFEGKDQARIDSARESLCKKFRARAFSETV</sequence>
<dbReference type="NCBIfam" id="TIGR00756">
    <property type="entry name" value="PPR"/>
    <property type="match status" value="4"/>
</dbReference>
<dbReference type="FunFam" id="1.25.40.10:FF:000348">
    <property type="entry name" value="Pentatricopeptide repeat-containing protein chloroplastic"/>
    <property type="match status" value="1"/>
</dbReference>
<dbReference type="FunFam" id="1.25.40.10:FF:000470">
    <property type="entry name" value="Pentatricopeptide repeat-containing protein At5g66520"/>
    <property type="match status" value="1"/>
</dbReference>
<feature type="repeat" description="PPR" evidence="3">
    <location>
        <begin position="303"/>
        <end position="333"/>
    </location>
</feature>
<keyword evidence="2" id="KW-0677">Repeat</keyword>
<dbReference type="InterPro" id="IPR002885">
    <property type="entry name" value="PPR_rpt"/>
</dbReference>
<dbReference type="PROSITE" id="PS51375">
    <property type="entry name" value="PPR"/>
    <property type="match status" value="6"/>
</dbReference>
<dbReference type="Pfam" id="PF20431">
    <property type="entry name" value="E_motif"/>
    <property type="match status" value="1"/>
</dbReference>
<dbReference type="Pfam" id="PF14432">
    <property type="entry name" value="DYW_deaminase"/>
    <property type="match status" value="1"/>
</dbReference>
<dbReference type="Pfam" id="PF01535">
    <property type="entry name" value="PPR"/>
    <property type="match status" value="6"/>
</dbReference>
<dbReference type="GO" id="GO:0009451">
    <property type="term" value="P:RNA modification"/>
    <property type="evidence" value="ECO:0007669"/>
    <property type="project" value="InterPro"/>
</dbReference>
<dbReference type="SUPFAM" id="SSF52402">
    <property type="entry name" value="Adenine nucleotide alpha hydrolases-like"/>
    <property type="match status" value="1"/>
</dbReference>
<dbReference type="GO" id="GO:0003824">
    <property type="term" value="F:catalytic activity"/>
    <property type="evidence" value="ECO:0007669"/>
    <property type="project" value="InterPro"/>
</dbReference>
<evidence type="ECO:0000256" key="2">
    <source>
        <dbReference type="ARBA" id="ARBA00022737"/>
    </source>
</evidence>
<dbReference type="Proteomes" id="UP001064489">
    <property type="component" value="Chromosome 11"/>
</dbReference>
<dbReference type="InterPro" id="IPR056596">
    <property type="entry name" value="FLAD1_M"/>
</dbReference>
<dbReference type="Pfam" id="PF00994">
    <property type="entry name" value="MoCF_biosynth"/>
    <property type="match status" value="1"/>
</dbReference>
<keyword evidence="6" id="KW-1185">Reference proteome</keyword>
<comment type="similarity">
    <text evidence="1">Belongs to the PPR family. PCMP-H subfamily.</text>
</comment>
<evidence type="ECO:0000259" key="4">
    <source>
        <dbReference type="SMART" id="SM00852"/>
    </source>
</evidence>
<dbReference type="InterPro" id="IPR046960">
    <property type="entry name" value="PPR_At4g14850-like_plant"/>
</dbReference>
<dbReference type="InterPro" id="IPR046848">
    <property type="entry name" value="E_motif"/>
</dbReference>
<dbReference type="EMBL" id="JAJSOW010000108">
    <property type="protein sequence ID" value="KAI9154428.1"/>
    <property type="molecule type" value="Genomic_DNA"/>
</dbReference>
<dbReference type="InterPro" id="IPR001453">
    <property type="entry name" value="MoaB/Mog_dom"/>
</dbReference>
<dbReference type="FunFam" id="1.25.40.10:FF:000184">
    <property type="entry name" value="Pentatricopeptide repeat-containing protein, chloroplastic"/>
    <property type="match status" value="1"/>
</dbReference>
<evidence type="ECO:0000256" key="3">
    <source>
        <dbReference type="PROSITE-ProRule" id="PRU00708"/>
    </source>
</evidence>
<evidence type="ECO:0000313" key="5">
    <source>
        <dbReference type="EMBL" id="KAI9154428.1"/>
    </source>
</evidence>
<feature type="domain" description="MoaB/Mog" evidence="4">
    <location>
        <begin position="1002"/>
        <end position="1135"/>
    </location>
</feature>
<dbReference type="PANTHER" id="PTHR47926">
    <property type="entry name" value="PENTATRICOPEPTIDE REPEAT-CONTAINING PROTEIN"/>
    <property type="match status" value="1"/>
</dbReference>
<dbReference type="InterPro" id="IPR032867">
    <property type="entry name" value="DYW_dom"/>
</dbReference>
<reference evidence="5" key="1">
    <citation type="journal article" date="2022" name="Plant J.">
        <title>Strategies of tolerance reflected in two North American maple genomes.</title>
        <authorList>
            <person name="McEvoy S.L."/>
            <person name="Sezen U.U."/>
            <person name="Trouern-Trend A."/>
            <person name="McMahon S.M."/>
            <person name="Schaberg P.G."/>
            <person name="Yang J."/>
            <person name="Wegrzyn J.L."/>
            <person name="Swenson N.G."/>
        </authorList>
    </citation>
    <scope>NUCLEOTIDE SEQUENCE</scope>
    <source>
        <strain evidence="5">91603</strain>
    </source>
</reference>
<dbReference type="InterPro" id="IPR036425">
    <property type="entry name" value="MoaB/Mog-like_dom_sf"/>
</dbReference>
<feature type="repeat" description="PPR" evidence="3">
    <location>
        <begin position="334"/>
        <end position="368"/>
    </location>
</feature>
<name>A0AAD5NFP0_ACENE</name>
<feature type="repeat" description="PPR" evidence="3">
    <location>
        <begin position="98"/>
        <end position="132"/>
    </location>
</feature>
<dbReference type="InterPro" id="IPR011990">
    <property type="entry name" value="TPR-like_helical_dom_sf"/>
</dbReference>
<evidence type="ECO:0000313" key="6">
    <source>
        <dbReference type="Proteomes" id="UP001064489"/>
    </source>
</evidence>
<dbReference type="FunFam" id="3.40.980.10:FF:000010">
    <property type="entry name" value="Phosphoadenosine phosphosulfate reductase family protein"/>
    <property type="match status" value="1"/>
</dbReference>
<dbReference type="GO" id="GO:0008270">
    <property type="term" value="F:zinc ion binding"/>
    <property type="evidence" value="ECO:0007669"/>
    <property type="project" value="InterPro"/>
</dbReference>
<dbReference type="Gene3D" id="1.25.40.10">
    <property type="entry name" value="Tetratricopeptide repeat domain"/>
    <property type="match status" value="4"/>
</dbReference>
<evidence type="ECO:0000256" key="1">
    <source>
        <dbReference type="ARBA" id="ARBA00006643"/>
    </source>
</evidence>
<reference evidence="5" key="2">
    <citation type="submission" date="2023-02" db="EMBL/GenBank/DDBJ databases">
        <authorList>
            <person name="Swenson N.G."/>
            <person name="Wegrzyn J.L."/>
            <person name="Mcevoy S.L."/>
        </authorList>
    </citation>
    <scope>NUCLEOTIDE SEQUENCE</scope>
    <source>
        <strain evidence="5">91603</strain>
        <tissue evidence="5">Leaf</tissue>
    </source>
</reference>
<dbReference type="Pfam" id="PF01507">
    <property type="entry name" value="PAPS_reduct"/>
    <property type="match status" value="1"/>
</dbReference>
<feature type="repeat" description="PPR" evidence="3">
    <location>
        <begin position="473"/>
        <end position="508"/>
    </location>
</feature>
<gene>
    <name evidence="5" type="ORF">LWI28_026177</name>
</gene>
<dbReference type="Gene3D" id="3.40.50.620">
    <property type="entry name" value="HUPs"/>
    <property type="match status" value="1"/>
</dbReference>
<feature type="repeat" description="PPR" evidence="3">
    <location>
        <begin position="438"/>
        <end position="472"/>
    </location>
</feature>
<proteinExistence type="inferred from homology"/>
<dbReference type="InterPro" id="IPR002500">
    <property type="entry name" value="PAPS_reduct_dom"/>
</dbReference>
<dbReference type="GO" id="GO:0003723">
    <property type="term" value="F:RNA binding"/>
    <property type="evidence" value="ECO:0007669"/>
    <property type="project" value="InterPro"/>
</dbReference>
<dbReference type="PANTHER" id="PTHR47926:SF537">
    <property type="entry name" value="PENTACOTRIPEPTIDE-REPEAT REGION OF PRORP DOMAIN-CONTAINING PROTEIN"/>
    <property type="match status" value="1"/>
</dbReference>
<dbReference type="AlphaFoldDB" id="A0AAD5NFP0"/>
<dbReference type="InterPro" id="IPR014729">
    <property type="entry name" value="Rossmann-like_a/b/a_fold"/>
</dbReference>
<accession>A0AAD5NFP0</accession>
<organism evidence="5 6">
    <name type="scientific">Acer negundo</name>
    <name type="common">Box elder</name>
    <dbReference type="NCBI Taxonomy" id="4023"/>
    <lineage>
        <taxon>Eukaryota</taxon>
        <taxon>Viridiplantae</taxon>
        <taxon>Streptophyta</taxon>
        <taxon>Embryophyta</taxon>
        <taxon>Tracheophyta</taxon>
        <taxon>Spermatophyta</taxon>
        <taxon>Magnoliopsida</taxon>
        <taxon>eudicotyledons</taxon>
        <taxon>Gunneridae</taxon>
        <taxon>Pentapetalae</taxon>
        <taxon>rosids</taxon>
        <taxon>malvids</taxon>
        <taxon>Sapindales</taxon>
        <taxon>Sapindaceae</taxon>
        <taxon>Hippocastanoideae</taxon>
        <taxon>Acereae</taxon>
        <taxon>Acer</taxon>
    </lineage>
</organism>